<evidence type="ECO:0000313" key="3">
    <source>
        <dbReference type="Proteomes" id="UP000019247"/>
    </source>
</evidence>
<dbReference type="HOGENOM" id="CLU_040631_0_0_9"/>
<dbReference type="eggNOG" id="ENOG502Z97Z">
    <property type="taxonomic scope" value="Bacteria"/>
</dbReference>
<dbReference type="RefSeq" id="WP_033614594.1">
    <property type="nucleotide sequence ID" value="NZ_KK036524.1"/>
</dbReference>
<feature type="domain" description="Alpha/beta hydrolase" evidence="1">
    <location>
        <begin position="12"/>
        <end position="473"/>
    </location>
</feature>
<sequence length="486" mass="54222">MSTHKISGMEALPITPKSYPFSSAEKYWRISQYGYVESEFKISGTANVYQTGQHGVEIKAAGVPYVNRIIVRKPAKLADCSGKVVIEILNPTAGMDIDRIWINTYHEIIRRGDIYIGITSKPNTIKTLQEFDMHRYGDLSWPNPTPDVGFEFTRDEVLATHAAVPDQDVHYETGLFWDMLTDLAKLIRQSVPLNPLQGIQVNQVILAGWSQSADYMCTYMNNFAIAMKLFDGFLLGCPPRAFSVPINQYETMQTLRYTKVFLQKTIKPTIILQTESENVGFGAGQVPRNRTMSAEYQCREYDIAGATHDTVYSLLDYYQDDPDLKAIGCYPTYGGQDVEPNNYPIQVLFAGAYHNLCQWMVTGVAPAPAALIVNDGTENQRDAFGNVVGGLRTCLLNYPTGRYVSYSHIKLGTNGLDPNSNINGLFGHEEAFSASMLTELYGSLSHYQELVSLDTTHQVRLGSVLQSDAEYLVGYAVAKARKRGLK</sequence>
<accession>W6T4Q0</accession>
<organism evidence="2 3">
    <name type="scientific">Lactiplantibacillus fabifermentans T30PCM01</name>
    <dbReference type="NCBI Taxonomy" id="1400520"/>
    <lineage>
        <taxon>Bacteria</taxon>
        <taxon>Bacillati</taxon>
        <taxon>Bacillota</taxon>
        <taxon>Bacilli</taxon>
        <taxon>Lactobacillales</taxon>
        <taxon>Lactobacillaceae</taxon>
        <taxon>Lactiplantibacillus</taxon>
    </lineage>
</organism>
<dbReference type="EMBL" id="AWWK01000076">
    <property type="protein sequence ID" value="ETY72889.1"/>
    <property type="molecule type" value="Genomic_DNA"/>
</dbReference>
<dbReference type="InterPro" id="IPR045394">
    <property type="entry name" value="Abhydrolase_dom"/>
</dbReference>
<dbReference type="AlphaFoldDB" id="W6T4Q0"/>
<protein>
    <recommendedName>
        <fullName evidence="1">Alpha/beta hydrolase domain-containing protein</fullName>
    </recommendedName>
</protein>
<evidence type="ECO:0000259" key="1">
    <source>
        <dbReference type="Pfam" id="PF20091"/>
    </source>
</evidence>
<dbReference type="Pfam" id="PF20091">
    <property type="entry name" value="Abhydrolase_10"/>
    <property type="match status" value="1"/>
</dbReference>
<dbReference type="PATRIC" id="fig|1400520.3.peg.2993"/>
<comment type="caution">
    <text evidence="2">The sequence shown here is derived from an EMBL/GenBank/DDBJ whole genome shotgun (WGS) entry which is preliminary data.</text>
</comment>
<dbReference type="Proteomes" id="UP000019247">
    <property type="component" value="Unassembled WGS sequence"/>
</dbReference>
<dbReference type="OrthoDB" id="1971292at2"/>
<gene>
    <name evidence="2" type="ORF">LFAB_15265</name>
</gene>
<dbReference type="STRING" id="1400520.LFAB_15265"/>
<name>W6T4Q0_9LACO</name>
<evidence type="ECO:0000313" key="2">
    <source>
        <dbReference type="EMBL" id="ETY72889.1"/>
    </source>
</evidence>
<reference evidence="2 3" key="1">
    <citation type="journal article" date="2014" name="Genome Announc.">
        <title>Genome Sequence of Lactobacillus fabifermentans Strain T30PCM01, Isolated from Fermenting Grape Marc.</title>
        <authorList>
            <person name="Treu L."/>
            <person name="Vendramin V."/>
            <person name="Bovo B."/>
            <person name="Giacomini A."/>
            <person name="Corich V."/>
            <person name="Campanaro S."/>
        </authorList>
    </citation>
    <scope>NUCLEOTIDE SEQUENCE [LARGE SCALE GENOMIC DNA]</scope>
    <source>
        <strain evidence="2 3">T30PCM01</strain>
    </source>
</reference>
<proteinExistence type="predicted"/>